<evidence type="ECO:0000256" key="4">
    <source>
        <dbReference type="ARBA" id="ARBA00022989"/>
    </source>
</evidence>
<organism evidence="7 8">
    <name type="scientific">Bavariicoccus seileri</name>
    <dbReference type="NCBI Taxonomy" id="549685"/>
    <lineage>
        <taxon>Bacteria</taxon>
        <taxon>Bacillati</taxon>
        <taxon>Bacillota</taxon>
        <taxon>Bacilli</taxon>
        <taxon>Lactobacillales</taxon>
        <taxon>Enterococcaceae</taxon>
        <taxon>Bavariicoccus</taxon>
    </lineage>
</organism>
<evidence type="ECO:0000256" key="2">
    <source>
        <dbReference type="ARBA" id="ARBA00022475"/>
    </source>
</evidence>
<evidence type="ECO:0000256" key="6">
    <source>
        <dbReference type="SAM" id="Phobius"/>
    </source>
</evidence>
<dbReference type="GO" id="GO:0005886">
    <property type="term" value="C:plasma membrane"/>
    <property type="evidence" value="ECO:0007669"/>
    <property type="project" value="UniProtKB-SubCell"/>
</dbReference>
<sequence>MLFIGSSITQGILWAIMALGVYVTFRLLDIADLSCEGVFPLGAAVCARLIANGVDPWIATFVALVSGMAAGWIAGFLNTVMKIPPLLTGILVLTGMYSINLHIMSQPNIALLGKKTLMSLPLLSSLSTSMKTAVVGSIVFVLVVLLMSWFLHTEVGLGFRAIGDNVIMGKANGINSNRMVVLGYILGNGLIALAGALIAQKDGFADINMGIGTIVIGLSAVMISEVVVPNLTIGKRLASIVIGSIIYRVIIDTILNQPFIAIAPTDLRLYSAILLALVLWFPKWREQRK</sequence>
<dbReference type="PANTHER" id="PTHR32196">
    <property type="entry name" value="ABC TRANSPORTER PERMEASE PROTEIN YPHD-RELATED-RELATED"/>
    <property type="match status" value="1"/>
</dbReference>
<keyword evidence="5 6" id="KW-0472">Membrane</keyword>
<feature type="transmembrane region" description="Helical" evidence="6">
    <location>
        <begin position="132"/>
        <end position="151"/>
    </location>
</feature>
<protein>
    <submittedName>
        <fullName evidence="7">ABC transporter permease</fullName>
    </submittedName>
</protein>
<feature type="transmembrane region" description="Helical" evidence="6">
    <location>
        <begin position="211"/>
        <end position="228"/>
    </location>
</feature>
<gene>
    <name evidence="7" type="ORF">DIW15_04285</name>
</gene>
<comment type="subcellular location">
    <subcellularLocation>
        <location evidence="1">Cell membrane</location>
        <topology evidence="1">Multi-pass membrane protein</topology>
    </subcellularLocation>
</comment>
<dbReference type="Proteomes" id="UP000262195">
    <property type="component" value="Unassembled WGS sequence"/>
</dbReference>
<keyword evidence="3 6" id="KW-0812">Transmembrane</keyword>
<dbReference type="GO" id="GO:0022857">
    <property type="term" value="F:transmembrane transporter activity"/>
    <property type="evidence" value="ECO:0007669"/>
    <property type="project" value="InterPro"/>
</dbReference>
<feature type="transmembrane region" description="Helical" evidence="6">
    <location>
        <begin position="57"/>
        <end position="77"/>
    </location>
</feature>
<comment type="caution">
    <text evidence="7">The sequence shown here is derived from an EMBL/GenBank/DDBJ whole genome shotgun (WGS) entry which is preliminary data.</text>
</comment>
<proteinExistence type="predicted"/>
<name>A0A3D4S512_9ENTE</name>
<dbReference type="Pfam" id="PF02653">
    <property type="entry name" value="BPD_transp_2"/>
    <property type="match status" value="1"/>
</dbReference>
<dbReference type="RefSeq" id="WP_022795695.1">
    <property type="nucleotide sequence ID" value="NZ_JBQEAI010000027.1"/>
</dbReference>
<keyword evidence="2" id="KW-1003">Cell membrane</keyword>
<feature type="transmembrane region" description="Helical" evidence="6">
    <location>
        <begin position="89"/>
        <end position="112"/>
    </location>
</feature>
<dbReference type="EMBL" id="DQHO01000027">
    <property type="protein sequence ID" value="HCS93909.1"/>
    <property type="molecule type" value="Genomic_DNA"/>
</dbReference>
<evidence type="ECO:0000256" key="1">
    <source>
        <dbReference type="ARBA" id="ARBA00004651"/>
    </source>
</evidence>
<feature type="transmembrane region" description="Helical" evidence="6">
    <location>
        <begin position="267"/>
        <end position="284"/>
    </location>
</feature>
<feature type="transmembrane region" description="Helical" evidence="6">
    <location>
        <begin position="12"/>
        <end position="28"/>
    </location>
</feature>
<dbReference type="PANTHER" id="PTHR32196:SF69">
    <property type="entry name" value="BRANCHED-CHAIN AMINO ACID TRANSPORT SYSTEM, PERMEASE PROTEIN"/>
    <property type="match status" value="1"/>
</dbReference>
<dbReference type="InterPro" id="IPR001851">
    <property type="entry name" value="ABC_transp_permease"/>
</dbReference>
<feature type="transmembrane region" description="Helical" evidence="6">
    <location>
        <begin position="237"/>
        <end position="255"/>
    </location>
</feature>
<evidence type="ECO:0000256" key="5">
    <source>
        <dbReference type="ARBA" id="ARBA00023136"/>
    </source>
</evidence>
<reference evidence="7 8" key="1">
    <citation type="journal article" date="2018" name="Nat. Biotechnol.">
        <title>A standardized bacterial taxonomy based on genome phylogeny substantially revises the tree of life.</title>
        <authorList>
            <person name="Parks D.H."/>
            <person name="Chuvochina M."/>
            <person name="Waite D.W."/>
            <person name="Rinke C."/>
            <person name="Skarshewski A."/>
            <person name="Chaumeil P.A."/>
            <person name="Hugenholtz P."/>
        </authorList>
    </citation>
    <scope>NUCLEOTIDE SEQUENCE [LARGE SCALE GENOMIC DNA]</scope>
    <source>
        <strain evidence="7">UBA11306</strain>
    </source>
</reference>
<evidence type="ECO:0000313" key="8">
    <source>
        <dbReference type="Proteomes" id="UP000262195"/>
    </source>
</evidence>
<dbReference type="CDD" id="cd06574">
    <property type="entry name" value="TM_PBP1_branched-chain-AA_like"/>
    <property type="match status" value="1"/>
</dbReference>
<evidence type="ECO:0000313" key="7">
    <source>
        <dbReference type="EMBL" id="HCS93909.1"/>
    </source>
</evidence>
<dbReference type="AlphaFoldDB" id="A0A3D4S512"/>
<accession>A0A3D4S512</accession>
<dbReference type="STRING" id="1121105.GCA_000421665_00400"/>
<feature type="transmembrane region" description="Helical" evidence="6">
    <location>
        <begin position="179"/>
        <end position="199"/>
    </location>
</feature>
<keyword evidence="4 6" id="KW-1133">Transmembrane helix</keyword>
<evidence type="ECO:0000256" key="3">
    <source>
        <dbReference type="ARBA" id="ARBA00022692"/>
    </source>
</evidence>